<dbReference type="InterPro" id="IPR025101">
    <property type="entry name" value="DUF4012"/>
</dbReference>
<evidence type="ECO:0000313" key="2">
    <source>
        <dbReference type="EMBL" id="GIE93160.1"/>
    </source>
</evidence>
<sequence length="596" mass="62212">MHSMESTPAKAGRAPTRRRVVRVLILSVLLCGSGFAVAGWEARQAAQARGHLLHAATLFDGLQSQLAAGSFAAASTTVTAMRRETAAAKERTGDLAWRLGGHAPAVGDDVRAVRTVTSALDDLAAGVLPSLVNVAARIEALAPRGGVVDLAALSDAASELGAAEVTLRRIRDRISAISTGHLVGPLAAPIAELDGQLSRAVELIGSALRAAKLIAPMLGASGPRTYLALFQNPAEVRATGGMPGAYLVIEADRGVIRVVDDGMASGGLAISNVPVLALNPEMTALYGTAIGRYPANINQTPDFPTVARLAREMYRRHSGRTVDGVLATDPVALSYLLGATGPVVVPGGPELRADNAVHVLLSDVYAGSRSRPQQDAYFRTVAHATFAALSRRPIPARPMLAQLARAAGERRLLAWSARPDEQRLLAGTVLEGVLPQDRPQAPTVGVFLNDGGGGKMSYYLRPAARLGDTGCKLAGRSVLKLRLTLSSTAPAKGLSPYVRNSAAALDPYTIRTHVSVFSPTGGSVIEARLDGVGSPFKAGSEGRRAVGIISVDLAPGTSRRLEVTLLADSGTVEAARLWTTPTISPWRIEHPPAGRC</sequence>
<feature type="transmembrane region" description="Helical" evidence="1">
    <location>
        <begin position="20"/>
        <end position="40"/>
    </location>
</feature>
<dbReference type="Proteomes" id="UP000636960">
    <property type="component" value="Unassembled WGS sequence"/>
</dbReference>
<keyword evidence="1" id="KW-1133">Transmembrane helix</keyword>
<dbReference type="Pfam" id="PF13196">
    <property type="entry name" value="DUF4012"/>
    <property type="match status" value="1"/>
</dbReference>
<keyword evidence="3" id="KW-1185">Reference proteome</keyword>
<dbReference type="EMBL" id="BOMV01000005">
    <property type="protein sequence ID" value="GIE93160.1"/>
    <property type="molecule type" value="Genomic_DNA"/>
</dbReference>
<keyword evidence="1" id="KW-0812">Transmembrane</keyword>
<gene>
    <name evidence="2" type="ORF">Ari01nite_06250</name>
</gene>
<evidence type="ECO:0008006" key="4">
    <source>
        <dbReference type="Google" id="ProtNLM"/>
    </source>
</evidence>
<accession>A0A919JT16</accession>
<comment type="caution">
    <text evidence="2">The sequence shown here is derived from an EMBL/GenBank/DDBJ whole genome shotgun (WGS) entry which is preliminary data.</text>
</comment>
<dbReference type="RefSeq" id="WP_203778995.1">
    <property type="nucleotide sequence ID" value="NZ_BOMV01000005.1"/>
</dbReference>
<organism evidence="2 3">
    <name type="scientific">Paractinoplanes rishiriensis</name>
    <dbReference type="NCBI Taxonomy" id="1050105"/>
    <lineage>
        <taxon>Bacteria</taxon>
        <taxon>Bacillati</taxon>
        <taxon>Actinomycetota</taxon>
        <taxon>Actinomycetes</taxon>
        <taxon>Micromonosporales</taxon>
        <taxon>Micromonosporaceae</taxon>
        <taxon>Paractinoplanes</taxon>
    </lineage>
</organism>
<proteinExistence type="predicted"/>
<name>A0A919JT16_9ACTN</name>
<protein>
    <recommendedName>
        <fullName evidence="4">DUF4012 domain-containing protein</fullName>
    </recommendedName>
</protein>
<evidence type="ECO:0000256" key="1">
    <source>
        <dbReference type="SAM" id="Phobius"/>
    </source>
</evidence>
<dbReference type="AlphaFoldDB" id="A0A919JT16"/>
<keyword evidence="1" id="KW-0472">Membrane</keyword>
<reference evidence="2" key="1">
    <citation type="submission" date="2021-01" db="EMBL/GenBank/DDBJ databases">
        <title>Whole genome shotgun sequence of Actinoplanes rishiriensis NBRC 108556.</title>
        <authorList>
            <person name="Komaki H."/>
            <person name="Tamura T."/>
        </authorList>
    </citation>
    <scope>NUCLEOTIDE SEQUENCE</scope>
    <source>
        <strain evidence="2">NBRC 108556</strain>
    </source>
</reference>
<evidence type="ECO:0000313" key="3">
    <source>
        <dbReference type="Proteomes" id="UP000636960"/>
    </source>
</evidence>